<accession>A0A914BW06</accession>
<dbReference type="Proteomes" id="UP000887540">
    <property type="component" value="Unplaced"/>
</dbReference>
<name>A0A914BW06_9BILA</name>
<reference evidence="2" key="1">
    <citation type="submission" date="2022-11" db="UniProtKB">
        <authorList>
            <consortium name="WormBaseParasite"/>
        </authorList>
    </citation>
    <scope>IDENTIFICATION</scope>
</reference>
<organism evidence="1 2">
    <name type="scientific">Acrobeloides nanus</name>
    <dbReference type="NCBI Taxonomy" id="290746"/>
    <lineage>
        <taxon>Eukaryota</taxon>
        <taxon>Metazoa</taxon>
        <taxon>Ecdysozoa</taxon>
        <taxon>Nematoda</taxon>
        <taxon>Chromadorea</taxon>
        <taxon>Rhabditida</taxon>
        <taxon>Tylenchina</taxon>
        <taxon>Cephalobomorpha</taxon>
        <taxon>Cephaloboidea</taxon>
        <taxon>Cephalobidae</taxon>
        <taxon>Acrobeloides</taxon>
    </lineage>
</organism>
<protein>
    <submittedName>
        <fullName evidence="2">Uncharacterized protein</fullName>
    </submittedName>
</protein>
<proteinExistence type="predicted"/>
<dbReference type="WBParaSite" id="ACRNAN_Path_1123.g4336.t1">
    <property type="protein sequence ID" value="ACRNAN_Path_1123.g4336.t1"/>
    <property type="gene ID" value="ACRNAN_Path_1123.g4336"/>
</dbReference>
<dbReference type="AlphaFoldDB" id="A0A914BW06"/>
<sequence length="186" mass="21495">MNDCAPEYGQVYFMDTEESIGYRLTHPHNLTQQKRHQALKRELLEKTIRDHNPFAKSFELMPENYRAILTPPLNMVRPARHQDSSMREGAPSTIEHGPKNRAVRLPVWNLWLARRPKWNPQATDVRSLSTGIPTLLRHARADSLTYDAQQRLQPAIPSRSCPSAPQPAPLWREIVPAVLRRHVDPY</sequence>
<keyword evidence="1" id="KW-1185">Reference proteome</keyword>
<evidence type="ECO:0000313" key="1">
    <source>
        <dbReference type="Proteomes" id="UP000887540"/>
    </source>
</evidence>
<evidence type="ECO:0000313" key="2">
    <source>
        <dbReference type="WBParaSite" id="ACRNAN_Path_1123.g4336.t1"/>
    </source>
</evidence>